<keyword evidence="4" id="KW-1185">Reference proteome</keyword>
<reference evidence="3 4" key="1">
    <citation type="journal article" date="2018" name="Cell">
        <title>The Chara Genome: Secondary Complexity and Implications for Plant Terrestrialization.</title>
        <authorList>
            <person name="Nishiyama T."/>
            <person name="Sakayama H."/>
            <person name="Vries J.D."/>
            <person name="Buschmann H."/>
            <person name="Saint-Marcoux D."/>
            <person name="Ullrich K.K."/>
            <person name="Haas F.B."/>
            <person name="Vanderstraeten L."/>
            <person name="Becker D."/>
            <person name="Lang D."/>
            <person name="Vosolsobe S."/>
            <person name="Rombauts S."/>
            <person name="Wilhelmsson P.K.I."/>
            <person name="Janitza P."/>
            <person name="Kern R."/>
            <person name="Heyl A."/>
            <person name="Rumpler F."/>
            <person name="Villalobos L.I.A.C."/>
            <person name="Clay J.M."/>
            <person name="Skokan R."/>
            <person name="Toyoda A."/>
            <person name="Suzuki Y."/>
            <person name="Kagoshima H."/>
            <person name="Schijlen E."/>
            <person name="Tajeshwar N."/>
            <person name="Catarino B."/>
            <person name="Hetherington A.J."/>
            <person name="Saltykova A."/>
            <person name="Bonnot C."/>
            <person name="Breuninger H."/>
            <person name="Symeonidi A."/>
            <person name="Radhakrishnan G.V."/>
            <person name="Van Nieuwerburgh F."/>
            <person name="Deforce D."/>
            <person name="Chang C."/>
            <person name="Karol K.G."/>
            <person name="Hedrich R."/>
            <person name="Ulvskov P."/>
            <person name="Glockner G."/>
            <person name="Delwiche C.F."/>
            <person name="Petrasek J."/>
            <person name="Van de Peer Y."/>
            <person name="Friml J."/>
            <person name="Beilby M."/>
            <person name="Dolan L."/>
            <person name="Kohara Y."/>
            <person name="Sugano S."/>
            <person name="Fujiyama A."/>
            <person name="Delaux P.-M."/>
            <person name="Quint M."/>
            <person name="TheiBen G."/>
            <person name="Hagemann M."/>
            <person name="Harholt J."/>
            <person name="Dunand C."/>
            <person name="Zachgo S."/>
            <person name="Langdale J."/>
            <person name="Maumus F."/>
            <person name="Straeten D.V.D."/>
            <person name="Gould S.B."/>
            <person name="Rensing S.A."/>
        </authorList>
    </citation>
    <scope>NUCLEOTIDE SEQUENCE [LARGE SCALE GENOMIC DNA]</scope>
    <source>
        <strain evidence="3 4">S276</strain>
    </source>
</reference>
<evidence type="ECO:0000256" key="1">
    <source>
        <dbReference type="ARBA" id="ARBA00038101"/>
    </source>
</evidence>
<dbReference type="InterPro" id="IPR011990">
    <property type="entry name" value="TPR-like_helical_dom_sf"/>
</dbReference>
<protein>
    <submittedName>
        <fullName evidence="3">Uncharacterized protein</fullName>
    </submittedName>
</protein>
<feature type="region of interest" description="Disordered" evidence="2">
    <location>
        <begin position="379"/>
        <end position="410"/>
    </location>
</feature>
<feature type="compositionally biased region" description="Basic and acidic residues" evidence="2">
    <location>
        <begin position="65"/>
        <end position="77"/>
    </location>
</feature>
<dbReference type="InterPro" id="IPR050767">
    <property type="entry name" value="Sel1_AlgK"/>
</dbReference>
<dbReference type="Proteomes" id="UP000265515">
    <property type="component" value="Unassembled WGS sequence"/>
</dbReference>
<feature type="compositionally biased region" description="Low complexity" evidence="2">
    <location>
        <begin position="389"/>
        <end position="404"/>
    </location>
</feature>
<dbReference type="Gramene" id="GBG77837">
    <property type="protein sequence ID" value="GBG77837"/>
    <property type="gene ID" value="CBR_g25767"/>
</dbReference>
<dbReference type="InterPro" id="IPR006597">
    <property type="entry name" value="Sel1-like"/>
</dbReference>
<name>A0A388L6B4_CHABU</name>
<dbReference type="EMBL" id="BFEA01000278">
    <property type="protein sequence ID" value="GBG77837.1"/>
    <property type="molecule type" value="Genomic_DNA"/>
</dbReference>
<dbReference type="Gene3D" id="1.25.40.10">
    <property type="entry name" value="Tetratricopeptide repeat domain"/>
    <property type="match status" value="1"/>
</dbReference>
<dbReference type="PANTHER" id="PTHR11102">
    <property type="entry name" value="SEL-1-LIKE PROTEIN"/>
    <property type="match status" value="1"/>
</dbReference>
<dbReference type="SUPFAM" id="SSF81901">
    <property type="entry name" value="HCP-like"/>
    <property type="match status" value="1"/>
</dbReference>
<evidence type="ECO:0000313" key="3">
    <source>
        <dbReference type="EMBL" id="GBG77837.1"/>
    </source>
</evidence>
<dbReference type="Pfam" id="PF08238">
    <property type="entry name" value="Sel1"/>
    <property type="match status" value="5"/>
</dbReference>
<evidence type="ECO:0000256" key="2">
    <source>
        <dbReference type="SAM" id="MobiDB-lite"/>
    </source>
</evidence>
<proteinExistence type="inferred from homology"/>
<feature type="compositionally biased region" description="Polar residues" evidence="2">
    <location>
        <begin position="45"/>
        <end position="59"/>
    </location>
</feature>
<dbReference type="PANTHER" id="PTHR11102:SF160">
    <property type="entry name" value="ERAD-ASSOCIATED E3 UBIQUITIN-PROTEIN LIGASE COMPONENT HRD3"/>
    <property type="match status" value="1"/>
</dbReference>
<dbReference type="STRING" id="69332.A0A388L6B4"/>
<dbReference type="AlphaFoldDB" id="A0A388L6B4"/>
<accession>A0A388L6B4</accession>
<evidence type="ECO:0000313" key="4">
    <source>
        <dbReference type="Proteomes" id="UP000265515"/>
    </source>
</evidence>
<dbReference type="SMART" id="SM00671">
    <property type="entry name" value="SEL1"/>
    <property type="match status" value="4"/>
</dbReference>
<comment type="caution">
    <text evidence="3">The sequence shown here is derived from an EMBL/GenBank/DDBJ whole genome shotgun (WGS) entry which is preliminary data.</text>
</comment>
<organism evidence="3 4">
    <name type="scientific">Chara braunii</name>
    <name type="common">Braun's stonewort</name>
    <dbReference type="NCBI Taxonomy" id="69332"/>
    <lineage>
        <taxon>Eukaryota</taxon>
        <taxon>Viridiplantae</taxon>
        <taxon>Streptophyta</taxon>
        <taxon>Charophyceae</taxon>
        <taxon>Charales</taxon>
        <taxon>Characeae</taxon>
        <taxon>Chara</taxon>
    </lineage>
</organism>
<comment type="similarity">
    <text evidence="1">Belongs to the sel-1 family.</text>
</comment>
<sequence>MLRPRWRGGAEPSHDNHNARTTADLASYWLNLSEEHRDDEEEENNPGQIWPTATNSRANSGARASDNRVGDESEREAQMSWSARHPACGPCFWQKASMGAADPSGIQSAEVMIRRGLRHYYGVPGKIPMDLKKAEDCFRQASEQGDDRAGVLLNRCILAAGDSDSHARATAERKLLASKEDGTEGAAIVLAEYYIRQRREPQEVFDLLNKEISSASKYAKEAQFLLSQFYIRTGAESTWGEGYSRAVSLAERSGCPSSNFFLGLYHLKGLYRFKKDPSRGVELISKAAREDHPLAKVVLSTCYAKGIGVKKSEPEAWKWLKSGVDQGCVEAETLAGLSILRGKLGQQINEQQGEDHLQKAADNGYFFAQIALGLHFEQQSTKQTGSPQSGKAVSGVSSWSVSDSTESDGSKDFQSEAALKWYLKAASNAHVRDISEADLLASSTLRDLGWRHGRSVKALVQTSVENITRPSQDLWATFAEVKQEVEVALKAGDHGLESIRQDWLAKGECQLTDYDSAWCKVLSDAYTSAAAVAGKFTNPAVEFDYADFVMTPLTSVIGCAFAGSAWNILQGLNYLRLEHNTKMRAQQFTGLARTVAEFESVAKEAGVCLALVRRKNMKLMNRVRSMGLEMRKRDLAWKAMTGEIRIRDAVREILGRNHNTSDVGPSGQGLDLFSVLLAAHDALRFLQSVANNDFAGVADRRTLRQQMILAALGMVGG</sequence>
<feature type="region of interest" description="Disordered" evidence="2">
    <location>
        <begin position="1"/>
        <end position="78"/>
    </location>
</feature>
<gene>
    <name evidence="3" type="ORF">CBR_g25767</name>
</gene>
<feature type="compositionally biased region" description="Polar residues" evidence="2">
    <location>
        <begin position="379"/>
        <end position="388"/>
    </location>
</feature>